<keyword evidence="6" id="KW-1185">Reference proteome</keyword>
<gene>
    <name evidence="5" type="ORF">SAMN05660859_2084</name>
</gene>
<dbReference type="PROSITE" id="PS50294">
    <property type="entry name" value="WD_REPEATS_REGION"/>
    <property type="match status" value="1"/>
</dbReference>
<reference evidence="6" key="1">
    <citation type="submission" date="2016-10" db="EMBL/GenBank/DDBJ databases">
        <authorList>
            <person name="Varghese N."/>
            <person name="Submissions S."/>
        </authorList>
    </citation>
    <scope>NUCLEOTIDE SEQUENCE [LARGE SCALE GENOMIC DNA]</scope>
    <source>
        <strain evidence="6">CGMCC 1.1761</strain>
    </source>
</reference>
<dbReference type="InterPro" id="IPR001309">
    <property type="entry name" value="Pept_C14_p20"/>
</dbReference>
<dbReference type="InterPro" id="IPR052039">
    <property type="entry name" value="Caspase-related_regulators"/>
</dbReference>
<evidence type="ECO:0000313" key="6">
    <source>
        <dbReference type="Proteomes" id="UP000198889"/>
    </source>
</evidence>
<feature type="repeat" description="WD" evidence="3">
    <location>
        <begin position="238"/>
        <end position="269"/>
    </location>
</feature>
<dbReference type="InterPro" id="IPR001680">
    <property type="entry name" value="WD40_rpt"/>
</dbReference>
<dbReference type="PROSITE" id="PS50082">
    <property type="entry name" value="WD_REPEATS_2"/>
    <property type="match status" value="4"/>
</dbReference>
<accession>A0A1G4SBN5</accession>
<dbReference type="InterPro" id="IPR011600">
    <property type="entry name" value="Pept_C14_caspase"/>
</dbReference>
<dbReference type="NCBIfam" id="NF047619">
    <property type="entry name" value="NADase_discoid"/>
    <property type="match status" value="1"/>
</dbReference>
<dbReference type="STRING" id="177413.SAMN05660859_2084"/>
<dbReference type="CDD" id="cd00200">
    <property type="entry name" value="WD40"/>
    <property type="match status" value="1"/>
</dbReference>
<dbReference type="Pfam" id="PF00400">
    <property type="entry name" value="WD40"/>
    <property type="match status" value="3"/>
</dbReference>
<dbReference type="Gene3D" id="2.130.10.10">
    <property type="entry name" value="YVTN repeat-like/Quinoprotein amine dehydrogenase"/>
    <property type="match status" value="2"/>
</dbReference>
<keyword evidence="1 3" id="KW-0853">WD repeat</keyword>
<dbReference type="Proteomes" id="UP000198889">
    <property type="component" value="Unassembled WGS sequence"/>
</dbReference>
<dbReference type="PROSITE" id="PS00678">
    <property type="entry name" value="WD_REPEATS_1"/>
    <property type="match status" value="2"/>
</dbReference>
<dbReference type="InterPro" id="IPR029030">
    <property type="entry name" value="Caspase-like_dom_sf"/>
</dbReference>
<dbReference type="SMART" id="SM00320">
    <property type="entry name" value="WD40"/>
    <property type="match status" value="5"/>
</dbReference>
<dbReference type="InterPro" id="IPR057561">
    <property type="entry name" value="NADase_transloc"/>
</dbReference>
<dbReference type="AlphaFoldDB" id="A0A1G4SBN5"/>
<dbReference type="InterPro" id="IPR002372">
    <property type="entry name" value="PQQ_rpt_dom"/>
</dbReference>
<dbReference type="InterPro" id="IPR019775">
    <property type="entry name" value="WD40_repeat_CS"/>
</dbReference>
<dbReference type="SUPFAM" id="SSF50998">
    <property type="entry name" value="Quinoprotein alcohol dehydrogenase-like"/>
    <property type="match status" value="1"/>
</dbReference>
<dbReference type="PANTHER" id="PTHR22576">
    <property type="entry name" value="MUCOSA ASSOCIATED LYMPHOID TISSUE LYMPHOMA TRANSLOCATION PROTEIN 1/PARACASPASE"/>
    <property type="match status" value="1"/>
</dbReference>
<evidence type="ECO:0000256" key="1">
    <source>
        <dbReference type="ARBA" id="ARBA00022574"/>
    </source>
</evidence>
<feature type="domain" description="Caspase family p20" evidence="4">
    <location>
        <begin position="388"/>
        <end position="520"/>
    </location>
</feature>
<dbReference type="SUPFAM" id="SSF52129">
    <property type="entry name" value="Caspase-like"/>
    <property type="match status" value="1"/>
</dbReference>
<dbReference type="GO" id="GO:0004197">
    <property type="term" value="F:cysteine-type endopeptidase activity"/>
    <property type="evidence" value="ECO:0007669"/>
    <property type="project" value="InterPro"/>
</dbReference>
<feature type="repeat" description="WD" evidence="3">
    <location>
        <begin position="56"/>
        <end position="97"/>
    </location>
</feature>
<evidence type="ECO:0000313" key="5">
    <source>
        <dbReference type="EMBL" id="SCW66510.1"/>
    </source>
</evidence>
<dbReference type="InterPro" id="IPR011047">
    <property type="entry name" value="Quinoprotein_ADH-like_sf"/>
</dbReference>
<evidence type="ECO:0000256" key="2">
    <source>
        <dbReference type="ARBA" id="ARBA00022737"/>
    </source>
</evidence>
<dbReference type="EMBL" id="FMTP01000003">
    <property type="protein sequence ID" value="SCW66510.1"/>
    <property type="molecule type" value="Genomic_DNA"/>
</dbReference>
<evidence type="ECO:0000259" key="4">
    <source>
        <dbReference type="PROSITE" id="PS50208"/>
    </source>
</evidence>
<dbReference type="InterPro" id="IPR015943">
    <property type="entry name" value="WD40/YVTN_repeat-like_dom_sf"/>
</dbReference>
<name>A0A1G4SBN5_9HYPH</name>
<dbReference type="Pfam" id="PF00656">
    <property type="entry name" value="Peptidase_C14"/>
    <property type="match status" value="1"/>
</dbReference>
<proteinExistence type="predicted"/>
<evidence type="ECO:0000256" key="3">
    <source>
        <dbReference type="PROSITE-ProRule" id="PRU00221"/>
    </source>
</evidence>
<keyword evidence="2" id="KW-0677">Repeat</keyword>
<organism evidence="5 6">
    <name type="scientific">Ancylobacter rudongensis</name>
    <dbReference type="NCBI Taxonomy" id="177413"/>
    <lineage>
        <taxon>Bacteria</taxon>
        <taxon>Pseudomonadati</taxon>
        <taxon>Pseudomonadota</taxon>
        <taxon>Alphaproteobacteria</taxon>
        <taxon>Hyphomicrobiales</taxon>
        <taxon>Xanthobacteraceae</taxon>
        <taxon>Ancylobacter</taxon>
    </lineage>
</organism>
<protein>
    <submittedName>
        <fullName evidence="5">WD domain-containing protein, G-beta repeat-containing protein</fullName>
    </submittedName>
</protein>
<dbReference type="Pfam" id="PF13360">
    <property type="entry name" value="PQQ_2"/>
    <property type="match status" value="1"/>
</dbReference>
<dbReference type="Pfam" id="PF25302">
    <property type="entry name" value="NADase_transloc"/>
    <property type="match status" value="1"/>
</dbReference>
<dbReference type="PROSITE" id="PS50208">
    <property type="entry name" value="CASPASE_P20"/>
    <property type="match status" value="1"/>
</dbReference>
<feature type="repeat" description="WD" evidence="3">
    <location>
        <begin position="149"/>
        <end position="181"/>
    </location>
</feature>
<dbReference type="Gene3D" id="3.40.50.1460">
    <property type="match status" value="1"/>
</dbReference>
<sequence length="812" mass="85128">MAARTGMSVAGRNCAGGKWRERRHRILRVLTASLAVALASLCGAALAGEPRRLSTVTTGHSELSALAFSPDGNLMLTGGDDGTLELRQVPSGRLVRRLDQHGDRVMAATFAPDRGMAATADADRFVRLWDVASGALLHILDAGTGLPRALVFVPGTRLVAAGGDDKTLRVWNIDSGAPVHRSRVDTSTATMGIGGLAVSQDGKALLAGTVHQARLIEPKSGRPVRDIDISAPSTLSRIALSGDGRRIATAEGDGTLSVWEAGRGSEVWSTPGDRWSMLALAFSSDGRRVHSLHADRTLRVADAATGRLITAARLTDREPDGFAAAAFSPDGQRAAFWEVGPEVTLWSVDGEAAALPAAMVIPPASDAPGPATVSPSAPAGSLPSPAMGRRLALVIGNSAYRHVSPLANPQNDARLMESALREAGFEVTQVLDADLTQMRRALLAFGRALREGNVEAGLIYYAGHGVQVGGENYLVPVSAQIADEDEIPIETINANDMLRTLESAGSRINIVVLDACRNNPFARSVRSATRGLAPVDAPRGTVIAYATSPGDVASDGEAGNSPYAAALAGAIREARGLPIESVFKATRRQVLAATGEKQVPWETSSITGEFYFHPQSGSAGPAAPRPVAAAPAPALAPTPARVELALAPSPPPVIHAPAPGRSAIGCRQVDFDAGPARLCASSELAGQHGNGYGVGNLADGDRATAWVEGERGDGIGETLLVLFERPTRIKGLSLINGYDKNTDIFTKNNRVATVELRSSRGDMVGAALQDRGGWQRILDRDLGDVTWIELSITAVNRGSKYRDTAISELRIE</sequence>
<dbReference type="GO" id="GO:0006508">
    <property type="term" value="P:proteolysis"/>
    <property type="evidence" value="ECO:0007669"/>
    <property type="project" value="InterPro"/>
</dbReference>
<dbReference type="PANTHER" id="PTHR22576:SF37">
    <property type="entry name" value="MUCOSA-ASSOCIATED LYMPHOID TISSUE LYMPHOMA TRANSLOCATION PROTEIN 1"/>
    <property type="match status" value="1"/>
</dbReference>
<feature type="repeat" description="WD" evidence="3">
    <location>
        <begin position="98"/>
        <end position="139"/>
    </location>
</feature>